<dbReference type="Proteomes" id="UP001614394">
    <property type="component" value="Unassembled WGS sequence"/>
</dbReference>
<keyword evidence="1" id="KW-0472">Membrane</keyword>
<comment type="caution">
    <text evidence="2">The sequence shown here is derived from an EMBL/GenBank/DDBJ whole genome shotgun (WGS) entry which is preliminary data.</text>
</comment>
<protein>
    <recommendedName>
        <fullName evidence="4">Integral membrane protein</fullName>
    </recommendedName>
</protein>
<feature type="transmembrane region" description="Helical" evidence="1">
    <location>
        <begin position="42"/>
        <end position="61"/>
    </location>
</feature>
<dbReference type="RefSeq" id="WP_399652628.1">
    <property type="nucleotide sequence ID" value="NZ_JBITYG010000007.1"/>
</dbReference>
<evidence type="ECO:0008006" key="4">
    <source>
        <dbReference type="Google" id="ProtNLM"/>
    </source>
</evidence>
<evidence type="ECO:0000313" key="2">
    <source>
        <dbReference type="EMBL" id="MFI9103498.1"/>
    </source>
</evidence>
<dbReference type="EMBL" id="JBITYG010000007">
    <property type="protein sequence ID" value="MFI9103498.1"/>
    <property type="molecule type" value="Genomic_DNA"/>
</dbReference>
<keyword evidence="1" id="KW-0812">Transmembrane</keyword>
<feature type="transmembrane region" description="Helical" evidence="1">
    <location>
        <begin position="68"/>
        <end position="85"/>
    </location>
</feature>
<proteinExistence type="predicted"/>
<gene>
    <name evidence="2" type="ORF">ACIGXA_23530</name>
</gene>
<reference evidence="2 3" key="1">
    <citation type="submission" date="2024-10" db="EMBL/GenBank/DDBJ databases">
        <title>The Natural Products Discovery Center: Release of the First 8490 Sequenced Strains for Exploring Actinobacteria Biosynthetic Diversity.</title>
        <authorList>
            <person name="Kalkreuter E."/>
            <person name="Kautsar S.A."/>
            <person name="Yang D."/>
            <person name="Bader C.D."/>
            <person name="Teijaro C.N."/>
            <person name="Fluegel L."/>
            <person name="Davis C.M."/>
            <person name="Simpson J.R."/>
            <person name="Lauterbach L."/>
            <person name="Steele A.D."/>
            <person name="Gui C."/>
            <person name="Meng S."/>
            <person name="Li G."/>
            <person name="Viehrig K."/>
            <person name="Ye F."/>
            <person name="Su P."/>
            <person name="Kiefer A.F."/>
            <person name="Nichols A."/>
            <person name="Cepeda A.J."/>
            <person name="Yan W."/>
            <person name="Fan B."/>
            <person name="Jiang Y."/>
            <person name="Adhikari A."/>
            <person name="Zheng C.-J."/>
            <person name="Schuster L."/>
            <person name="Cowan T.M."/>
            <person name="Smanski M.J."/>
            <person name="Chevrette M.G."/>
            <person name="De Carvalho L.P.S."/>
            <person name="Shen B."/>
        </authorList>
    </citation>
    <scope>NUCLEOTIDE SEQUENCE [LARGE SCALE GENOMIC DNA]</scope>
    <source>
        <strain evidence="2 3">NPDC053399</strain>
    </source>
</reference>
<keyword evidence="3" id="KW-1185">Reference proteome</keyword>
<evidence type="ECO:0000313" key="3">
    <source>
        <dbReference type="Proteomes" id="UP001614394"/>
    </source>
</evidence>
<organism evidence="2 3">
    <name type="scientific">Streptomyces fildesensis</name>
    <dbReference type="NCBI Taxonomy" id="375757"/>
    <lineage>
        <taxon>Bacteria</taxon>
        <taxon>Bacillati</taxon>
        <taxon>Actinomycetota</taxon>
        <taxon>Actinomycetes</taxon>
        <taxon>Kitasatosporales</taxon>
        <taxon>Streptomycetaceae</taxon>
        <taxon>Streptomyces</taxon>
    </lineage>
</organism>
<accession>A0ABW8CAR1</accession>
<keyword evidence="1" id="KW-1133">Transmembrane helix</keyword>
<evidence type="ECO:0000256" key="1">
    <source>
        <dbReference type="SAM" id="Phobius"/>
    </source>
</evidence>
<name>A0ABW8CAR1_9ACTN</name>
<sequence length="125" mass="13223">MVAVGLLLSAGAFYERFDAPRSGREYLFCHASEAVDHVTFTALALVLAAVVAAVVGGIVVWRSKPRNAVLPLCCMAVVVALLMAADGVDAHGEGRAAEIAAQGFTEAGCDYTPQVYDATPGWFYW</sequence>